<dbReference type="GO" id="GO:0008017">
    <property type="term" value="F:microtubule binding"/>
    <property type="evidence" value="ECO:0007669"/>
    <property type="project" value="InterPro"/>
</dbReference>
<evidence type="ECO:0000313" key="4">
    <source>
        <dbReference type="Proteomes" id="UP000002729"/>
    </source>
</evidence>
<dbReference type="PROSITE" id="PS50067">
    <property type="entry name" value="KINESIN_MOTOR_2"/>
    <property type="match status" value="1"/>
</dbReference>
<dbReference type="RefSeq" id="XP_009034344.1">
    <property type="nucleotide sequence ID" value="XM_009036096.1"/>
</dbReference>
<feature type="domain" description="Kinesin motor" evidence="2">
    <location>
        <begin position="1"/>
        <end position="295"/>
    </location>
</feature>
<evidence type="ECO:0000259" key="2">
    <source>
        <dbReference type="PROSITE" id="PS50067"/>
    </source>
</evidence>
<accession>F0Y129</accession>
<dbReference type="eggNOG" id="KOG0242">
    <property type="taxonomic scope" value="Eukaryota"/>
</dbReference>
<dbReference type="GO" id="GO:0005871">
    <property type="term" value="C:kinesin complex"/>
    <property type="evidence" value="ECO:0007669"/>
    <property type="project" value="TreeGrafter"/>
</dbReference>
<dbReference type="PANTHER" id="PTHR24115:SF1016">
    <property type="entry name" value="KINESIN FAMILY MEMBER 19A"/>
    <property type="match status" value="1"/>
</dbReference>
<feature type="non-terminal residue" evidence="3">
    <location>
        <position position="303"/>
    </location>
</feature>
<dbReference type="GeneID" id="20218068"/>
<keyword evidence="1" id="KW-0067">ATP-binding</keyword>
<feature type="binding site" evidence="1">
    <location>
        <begin position="42"/>
        <end position="49"/>
    </location>
    <ligand>
        <name>ATP</name>
        <dbReference type="ChEBI" id="CHEBI:30616"/>
    </ligand>
</feature>
<dbReference type="Proteomes" id="UP000002729">
    <property type="component" value="Unassembled WGS sequence"/>
</dbReference>
<dbReference type="OrthoDB" id="3176171at2759"/>
<keyword evidence="1" id="KW-0505">Motor protein</keyword>
<dbReference type="PANTHER" id="PTHR24115">
    <property type="entry name" value="KINESIN-RELATED"/>
    <property type="match status" value="1"/>
</dbReference>
<sequence>YTFDATFGPDDSQEQVYARTTKPHLAKLVGGELPALTVIAYGATGAGKTHTMMGEGSLRTGAKGAKGGDGAAGASAGIIPRCVIDLFALAPAGARVRASYLEVYNERVFDLLGGGDEPGRPTTALRVCEDEKNGVVKVLGLTEEPVASAEAVVGLLKRGNARRTTEATGANDVSSRSHAVLQLEAELPGGRNRRLSLIDLAGSERASATGNRGARLQEGAHINKSLLALANCINALTDPSAPKPKFRDSKLTLLIKTALESSDVRLVVLACVGPSMASVDDTLNTLKYAHRAKELPTRDVVEE</sequence>
<dbReference type="SMART" id="SM00129">
    <property type="entry name" value="KISc"/>
    <property type="match status" value="1"/>
</dbReference>
<proteinExistence type="inferred from homology"/>
<keyword evidence="1" id="KW-0547">Nucleotide-binding</keyword>
<feature type="non-terminal residue" evidence="3">
    <location>
        <position position="1"/>
    </location>
</feature>
<dbReference type="InterPro" id="IPR027417">
    <property type="entry name" value="P-loop_NTPase"/>
</dbReference>
<evidence type="ECO:0000313" key="3">
    <source>
        <dbReference type="EMBL" id="EGB10755.1"/>
    </source>
</evidence>
<name>F0Y129_AURAN</name>
<keyword evidence="4" id="KW-1185">Reference proteome</keyword>
<organism evidence="4">
    <name type="scientific">Aureococcus anophagefferens</name>
    <name type="common">Harmful bloom alga</name>
    <dbReference type="NCBI Taxonomy" id="44056"/>
    <lineage>
        <taxon>Eukaryota</taxon>
        <taxon>Sar</taxon>
        <taxon>Stramenopiles</taxon>
        <taxon>Ochrophyta</taxon>
        <taxon>Pelagophyceae</taxon>
        <taxon>Pelagomonadales</taxon>
        <taxon>Pelagomonadaceae</taxon>
        <taxon>Aureococcus</taxon>
    </lineage>
</organism>
<dbReference type="GO" id="GO:0016887">
    <property type="term" value="F:ATP hydrolysis activity"/>
    <property type="evidence" value="ECO:0007669"/>
    <property type="project" value="TreeGrafter"/>
</dbReference>
<dbReference type="PRINTS" id="PR00380">
    <property type="entry name" value="KINESINHEAVY"/>
</dbReference>
<gene>
    <name evidence="3" type="ORF">AURANDRAFT_11470</name>
</gene>
<dbReference type="GO" id="GO:0007018">
    <property type="term" value="P:microtubule-based movement"/>
    <property type="evidence" value="ECO:0007669"/>
    <property type="project" value="InterPro"/>
</dbReference>
<comment type="similarity">
    <text evidence="1">Belongs to the TRAFAC class myosin-kinesin ATPase superfamily. Kinesin family.</text>
</comment>
<dbReference type="SUPFAM" id="SSF52540">
    <property type="entry name" value="P-loop containing nucleoside triphosphate hydrolases"/>
    <property type="match status" value="1"/>
</dbReference>
<dbReference type="InterPro" id="IPR036961">
    <property type="entry name" value="Kinesin_motor_dom_sf"/>
</dbReference>
<dbReference type="Pfam" id="PF00225">
    <property type="entry name" value="Kinesin"/>
    <property type="match status" value="1"/>
</dbReference>
<dbReference type="GO" id="GO:0005874">
    <property type="term" value="C:microtubule"/>
    <property type="evidence" value="ECO:0007669"/>
    <property type="project" value="TreeGrafter"/>
</dbReference>
<dbReference type="KEGG" id="aaf:AURANDRAFT_11470"/>
<dbReference type="AlphaFoldDB" id="F0Y129"/>
<dbReference type="InterPro" id="IPR027640">
    <property type="entry name" value="Kinesin-like_fam"/>
</dbReference>
<reference evidence="3 4" key="1">
    <citation type="journal article" date="2011" name="Proc. Natl. Acad. Sci. U.S.A.">
        <title>Niche of harmful alga Aureococcus anophagefferens revealed through ecogenomics.</title>
        <authorList>
            <person name="Gobler C.J."/>
            <person name="Berry D.L."/>
            <person name="Dyhrman S.T."/>
            <person name="Wilhelm S.W."/>
            <person name="Salamov A."/>
            <person name="Lobanov A.V."/>
            <person name="Zhang Y."/>
            <person name="Collier J.L."/>
            <person name="Wurch L.L."/>
            <person name="Kustka A.B."/>
            <person name="Dill B.D."/>
            <person name="Shah M."/>
            <person name="VerBerkmoes N.C."/>
            <person name="Kuo A."/>
            <person name="Terry A."/>
            <person name="Pangilinan J."/>
            <person name="Lindquist E.A."/>
            <person name="Lucas S."/>
            <person name="Paulsen I.T."/>
            <person name="Hattenrath-Lehmann T.K."/>
            <person name="Talmage S.C."/>
            <person name="Walker E.A."/>
            <person name="Koch F."/>
            <person name="Burson A.M."/>
            <person name="Marcoval M.A."/>
            <person name="Tang Y.Z."/>
            <person name="Lecleir G.R."/>
            <person name="Coyne K.J."/>
            <person name="Berg G.M."/>
            <person name="Bertrand E.M."/>
            <person name="Saito M.A."/>
            <person name="Gladyshev V.N."/>
            <person name="Grigoriev I.V."/>
        </authorList>
    </citation>
    <scope>NUCLEOTIDE SEQUENCE [LARGE SCALE GENOMIC DNA]</scope>
    <source>
        <strain evidence="4">CCMP 1984</strain>
    </source>
</reference>
<dbReference type="Gene3D" id="3.40.850.10">
    <property type="entry name" value="Kinesin motor domain"/>
    <property type="match status" value="1"/>
</dbReference>
<dbReference type="EMBL" id="GL833123">
    <property type="protein sequence ID" value="EGB10755.1"/>
    <property type="molecule type" value="Genomic_DNA"/>
</dbReference>
<dbReference type="GO" id="GO:0003777">
    <property type="term" value="F:microtubule motor activity"/>
    <property type="evidence" value="ECO:0007669"/>
    <property type="project" value="InterPro"/>
</dbReference>
<dbReference type="GO" id="GO:0005524">
    <property type="term" value="F:ATP binding"/>
    <property type="evidence" value="ECO:0007669"/>
    <property type="project" value="UniProtKB-UniRule"/>
</dbReference>
<protein>
    <recommendedName>
        <fullName evidence="2">Kinesin motor domain-containing protein</fullName>
    </recommendedName>
</protein>
<evidence type="ECO:0000256" key="1">
    <source>
        <dbReference type="PROSITE-ProRule" id="PRU00283"/>
    </source>
</evidence>
<dbReference type="InParanoid" id="F0Y129"/>
<dbReference type="InterPro" id="IPR001752">
    <property type="entry name" value="Kinesin_motor_dom"/>
</dbReference>